<reference evidence="2" key="1">
    <citation type="journal article" date="2015" name="Nature">
        <title>Complex archaea that bridge the gap between prokaryotes and eukaryotes.</title>
        <authorList>
            <person name="Spang A."/>
            <person name="Saw J.H."/>
            <person name="Jorgensen S.L."/>
            <person name="Zaremba-Niedzwiedzka K."/>
            <person name="Martijn J."/>
            <person name="Lind A.E."/>
            <person name="van Eijk R."/>
            <person name="Schleper C."/>
            <person name="Guy L."/>
            <person name="Ettema T.J."/>
        </authorList>
    </citation>
    <scope>NUCLEOTIDE SEQUENCE</scope>
</reference>
<evidence type="ECO:0000313" key="2">
    <source>
        <dbReference type="EMBL" id="KKL89585.1"/>
    </source>
</evidence>
<dbReference type="EMBL" id="LAZR01020246">
    <property type="protein sequence ID" value="KKL89585.1"/>
    <property type="molecule type" value="Genomic_DNA"/>
</dbReference>
<evidence type="ECO:0000256" key="1">
    <source>
        <dbReference type="SAM" id="MobiDB-lite"/>
    </source>
</evidence>
<sequence length="93" mass="10439">MHIDENHPGLKKFREARARNKKVAILREEIKKNNPKLSHNQAQEIAKASLRAQEASAATTIKVQGRKGKGKGRKRHSKPKAVTVKVQVVNRLS</sequence>
<organism evidence="2">
    <name type="scientific">marine sediment metagenome</name>
    <dbReference type="NCBI Taxonomy" id="412755"/>
    <lineage>
        <taxon>unclassified sequences</taxon>
        <taxon>metagenomes</taxon>
        <taxon>ecological metagenomes</taxon>
    </lineage>
</organism>
<accession>A0A0F9I711</accession>
<proteinExistence type="predicted"/>
<dbReference type="AlphaFoldDB" id="A0A0F9I711"/>
<feature type="region of interest" description="Disordered" evidence="1">
    <location>
        <begin position="56"/>
        <end position="80"/>
    </location>
</feature>
<protein>
    <submittedName>
        <fullName evidence="2">Uncharacterized protein</fullName>
    </submittedName>
</protein>
<name>A0A0F9I711_9ZZZZ</name>
<gene>
    <name evidence="2" type="ORF">LCGC14_1913170</name>
</gene>
<feature type="compositionally biased region" description="Basic residues" evidence="1">
    <location>
        <begin position="64"/>
        <end position="79"/>
    </location>
</feature>
<comment type="caution">
    <text evidence="2">The sequence shown here is derived from an EMBL/GenBank/DDBJ whole genome shotgun (WGS) entry which is preliminary data.</text>
</comment>